<dbReference type="GO" id="GO:0004176">
    <property type="term" value="F:ATP-dependent peptidase activity"/>
    <property type="evidence" value="ECO:0007669"/>
    <property type="project" value="InterPro"/>
</dbReference>
<evidence type="ECO:0000256" key="3">
    <source>
        <dbReference type="ARBA" id="ARBA00022741"/>
    </source>
</evidence>
<dbReference type="InterPro" id="IPR037219">
    <property type="entry name" value="Peptidase_M41-like"/>
</dbReference>
<dbReference type="InterPro" id="IPR050928">
    <property type="entry name" value="ATP-dep_Zn_Metalloprotease"/>
</dbReference>
<reference evidence="10" key="1">
    <citation type="submission" date="2022-11" db="UniProtKB">
        <authorList>
            <consortium name="WormBaseParasite"/>
        </authorList>
    </citation>
    <scope>IDENTIFICATION</scope>
</reference>
<sequence length="142" mass="15743">MVPTSSIAANNNPENEQLSQNDEMRVSYHECGHVIVSWYLKNADAPTKVTIVGVDWKLGCTTFSTYASKFWKFEEMLDKMASLLGGYAVEKLLLGGLTDGSANDMEKATEIAYELVIKFGMVKEIGPIQINYQDCSEYLKGG</sequence>
<keyword evidence="5" id="KW-0067">ATP-binding</keyword>
<evidence type="ECO:0000256" key="4">
    <source>
        <dbReference type="ARBA" id="ARBA00022833"/>
    </source>
</evidence>
<evidence type="ECO:0000256" key="6">
    <source>
        <dbReference type="ARBA" id="ARBA00023049"/>
    </source>
</evidence>
<evidence type="ECO:0000313" key="9">
    <source>
        <dbReference type="Proteomes" id="UP000887561"/>
    </source>
</evidence>
<keyword evidence="6" id="KW-0645">Protease</keyword>
<keyword evidence="3" id="KW-0547">Nucleotide-binding</keyword>
<keyword evidence="6" id="KW-0482">Metalloprotease</keyword>
<evidence type="ECO:0000256" key="1">
    <source>
        <dbReference type="ARBA" id="ARBA00001947"/>
    </source>
</evidence>
<dbReference type="PANTHER" id="PTHR43655:SF2">
    <property type="entry name" value="AFG3 LIKE MATRIX AAA PEPTIDASE SUBUNIT 2, ISOFORM A"/>
    <property type="match status" value="1"/>
</dbReference>
<organism evidence="9 10">
    <name type="scientific">Meloidogyne javanica</name>
    <name type="common">Root-knot nematode worm</name>
    <dbReference type="NCBI Taxonomy" id="6303"/>
    <lineage>
        <taxon>Eukaryota</taxon>
        <taxon>Metazoa</taxon>
        <taxon>Ecdysozoa</taxon>
        <taxon>Nematoda</taxon>
        <taxon>Chromadorea</taxon>
        <taxon>Rhabditida</taxon>
        <taxon>Tylenchina</taxon>
        <taxon>Tylenchomorpha</taxon>
        <taxon>Tylenchoidea</taxon>
        <taxon>Meloidogynidae</taxon>
        <taxon>Meloidogyninae</taxon>
        <taxon>Meloidogyne</taxon>
        <taxon>Meloidogyne incognita group</taxon>
    </lineage>
</organism>
<name>A0A915LWW1_MELJA</name>
<dbReference type="SUPFAM" id="SSF140990">
    <property type="entry name" value="FtsH protease domain-like"/>
    <property type="match status" value="1"/>
</dbReference>
<dbReference type="WBParaSite" id="scaffold21768_cov222.g19780">
    <property type="protein sequence ID" value="scaffold21768_cov222.g19780"/>
    <property type="gene ID" value="scaffold21768_cov222.g19780"/>
</dbReference>
<evidence type="ECO:0000259" key="8">
    <source>
        <dbReference type="Pfam" id="PF01434"/>
    </source>
</evidence>
<keyword evidence="2" id="KW-0479">Metal-binding</keyword>
<dbReference type="Pfam" id="PF01434">
    <property type="entry name" value="Peptidase_M41"/>
    <property type="match status" value="1"/>
</dbReference>
<feature type="domain" description="Peptidase M41" evidence="8">
    <location>
        <begin position="18"/>
        <end position="136"/>
    </location>
</feature>
<feature type="region of interest" description="Disordered" evidence="7">
    <location>
        <begin position="1"/>
        <end position="21"/>
    </location>
</feature>
<dbReference type="GO" id="GO:0004222">
    <property type="term" value="F:metalloendopeptidase activity"/>
    <property type="evidence" value="ECO:0007669"/>
    <property type="project" value="InterPro"/>
</dbReference>
<evidence type="ECO:0000313" key="10">
    <source>
        <dbReference type="WBParaSite" id="scaffold21768_cov222.g19780"/>
    </source>
</evidence>
<dbReference type="GO" id="GO:0046872">
    <property type="term" value="F:metal ion binding"/>
    <property type="evidence" value="ECO:0007669"/>
    <property type="project" value="UniProtKB-KW"/>
</dbReference>
<proteinExistence type="predicted"/>
<keyword evidence="6" id="KW-0378">Hydrolase</keyword>
<protein>
    <submittedName>
        <fullName evidence="10">Peptidase M41 domain-containing protein</fullName>
    </submittedName>
</protein>
<evidence type="ECO:0000256" key="5">
    <source>
        <dbReference type="ARBA" id="ARBA00022840"/>
    </source>
</evidence>
<dbReference type="Proteomes" id="UP000887561">
    <property type="component" value="Unplaced"/>
</dbReference>
<dbReference type="InterPro" id="IPR000642">
    <property type="entry name" value="Peptidase_M41"/>
</dbReference>
<keyword evidence="4" id="KW-0862">Zinc</keyword>
<keyword evidence="9" id="KW-1185">Reference proteome</keyword>
<dbReference type="AlphaFoldDB" id="A0A915LWW1"/>
<evidence type="ECO:0000256" key="2">
    <source>
        <dbReference type="ARBA" id="ARBA00022723"/>
    </source>
</evidence>
<dbReference type="GO" id="GO:0005524">
    <property type="term" value="F:ATP binding"/>
    <property type="evidence" value="ECO:0007669"/>
    <property type="project" value="UniProtKB-KW"/>
</dbReference>
<evidence type="ECO:0000256" key="7">
    <source>
        <dbReference type="SAM" id="MobiDB-lite"/>
    </source>
</evidence>
<comment type="cofactor">
    <cofactor evidence="1">
        <name>Zn(2+)</name>
        <dbReference type="ChEBI" id="CHEBI:29105"/>
    </cofactor>
</comment>
<dbReference type="Gene3D" id="1.20.58.760">
    <property type="entry name" value="Peptidase M41"/>
    <property type="match status" value="1"/>
</dbReference>
<dbReference type="PANTHER" id="PTHR43655">
    <property type="entry name" value="ATP-DEPENDENT PROTEASE"/>
    <property type="match status" value="1"/>
</dbReference>
<dbReference type="GO" id="GO:0006508">
    <property type="term" value="P:proteolysis"/>
    <property type="evidence" value="ECO:0007669"/>
    <property type="project" value="InterPro"/>
</dbReference>
<accession>A0A915LWW1</accession>